<gene>
    <name evidence="2" type="ORF">P4R38_03030</name>
</gene>
<dbReference type="InterPro" id="IPR017517">
    <property type="entry name" value="Maleyloyr_isom"/>
</dbReference>
<accession>A0ABT6C2P4</accession>
<dbReference type="Pfam" id="PF11716">
    <property type="entry name" value="MDMPI_N"/>
    <property type="match status" value="1"/>
</dbReference>
<name>A0ABT6C2P4_9MICO</name>
<dbReference type="RefSeq" id="WP_277190995.1">
    <property type="nucleotide sequence ID" value="NZ_JAROAV010000009.1"/>
</dbReference>
<comment type="caution">
    <text evidence="2">The sequence shown here is derived from an EMBL/GenBank/DDBJ whole genome shotgun (WGS) entry which is preliminary data.</text>
</comment>
<keyword evidence="3" id="KW-1185">Reference proteome</keyword>
<dbReference type="Gene3D" id="1.20.120.450">
    <property type="entry name" value="dinb family like domain"/>
    <property type="match status" value="1"/>
</dbReference>
<proteinExistence type="predicted"/>
<dbReference type="GO" id="GO:0016853">
    <property type="term" value="F:isomerase activity"/>
    <property type="evidence" value="ECO:0007669"/>
    <property type="project" value="UniProtKB-KW"/>
</dbReference>
<evidence type="ECO:0000313" key="2">
    <source>
        <dbReference type="EMBL" id="MDF8263221.1"/>
    </source>
</evidence>
<dbReference type="InterPro" id="IPR024344">
    <property type="entry name" value="MDMPI_metal-binding"/>
</dbReference>
<organism evidence="2 3">
    <name type="scientific">Luteipulveratus flavus</name>
    <dbReference type="NCBI Taxonomy" id="3031728"/>
    <lineage>
        <taxon>Bacteria</taxon>
        <taxon>Bacillati</taxon>
        <taxon>Actinomycetota</taxon>
        <taxon>Actinomycetes</taxon>
        <taxon>Micrococcales</taxon>
        <taxon>Dermacoccaceae</taxon>
        <taxon>Luteipulveratus</taxon>
    </lineage>
</organism>
<dbReference type="NCBIfam" id="TIGR03083">
    <property type="entry name" value="maleylpyruvate isomerase family mycothiol-dependent enzyme"/>
    <property type="match status" value="1"/>
</dbReference>
<protein>
    <submittedName>
        <fullName evidence="2">Maleylpyruvate isomerase family mycothiol-dependent enzyme</fullName>
    </submittedName>
</protein>
<keyword evidence="2" id="KW-0413">Isomerase</keyword>
<evidence type="ECO:0000313" key="3">
    <source>
        <dbReference type="Proteomes" id="UP001528912"/>
    </source>
</evidence>
<reference evidence="2 3" key="1">
    <citation type="submission" date="2023-03" db="EMBL/GenBank/DDBJ databases">
        <title>YIM 133296 draft genome.</title>
        <authorList>
            <person name="Xiong L."/>
        </authorList>
    </citation>
    <scope>NUCLEOTIDE SEQUENCE [LARGE SCALE GENOMIC DNA]</scope>
    <source>
        <strain evidence="2 3">YIM 133296</strain>
    </source>
</reference>
<sequence length="195" mass="20266">MDLQPLVGDTFARLADLLEANDVWDRPSLCEGWRVREVVAHVTMPARMTPEQYGAEIAAAGGDFQAMSDAVAARDASLPVEEHLANLRSDTLAAWQPPVGGALGALNHAVVHALDVTNAAGLERASGDDATVAILDGLARDGGAARFGVAVDGLALRATDLDWTWGDGSRAVSASSGELVSLLSHRTLTDGTTLA</sequence>
<evidence type="ECO:0000259" key="1">
    <source>
        <dbReference type="Pfam" id="PF11716"/>
    </source>
</evidence>
<feature type="domain" description="Mycothiol-dependent maleylpyruvate isomerase metal-binding" evidence="1">
    <location>
        <begin position="10"/>
        <end position="91"/>
    </location>
</feature>
<dbReference type="InterPro" id="IPR034660">
    <property type="entry name" value="DinB/YfiT-like"/>
</dbReference>
<dbReference type="SUPFAM" id="SSF109854">
    <property type="entry name" value="DinB/YfiT-like putative metalloenzymes"/>
    <property type="match status" value="1"/>
</dbReference>
<dbReference type="EMBL" id="JAROAV010000009">
    <property type="protein sequence ID" value="MDF8263221.1"/>
    <property type="molecule type" value="Genomic_DNA"/>
</dbReference>
<dbReference type="Proteomes" id="UP001528912">
    <property type="component" value="Unassembled WGS sequence"/>
</dbReference>